<name>A0ABR3VBC8_HUMIN</name>
<dbReference type="InterPro" id="IPR036871">
    <property type="entry name" value="PX_dom_sf"/>
</dbReference>
<dbReference type="SUPFAM" id="SSF109993">
    <property type="entry name" value="VPS9 domain"/>
    <property type="match status" value="1"/>
</dbReference>
<comment type="caution">
    <text evidence="4">The sequence shown here is derived from an EMBL/GenBank/DDBJ whole genome shotgun (WGS) entry which is preliminary data.</text>
</comment>
<dbReference type="InterPro" id="IPR037191">
    <property type="entry name" value="VPS9_dom_sf"/>
</dbReference>
<dbReference type="Proteomes" id="UP001583172">
    <property type="component" value="Unassembled WGS sequence"/>
</dbReference>
<evidence type="ECO:0000256" key="2">
    <source>
        <dbReference type="SAM" id="MobiDB-lite"/>
    </source>
</evidence>
<gene>
    <name evidence="4" type="ORF">VTJ49DRAFT_1840</name>
</gene>
<feature type="compositionally biased region" description="Pro residues" evidence="2">
    <location>
        <begin position="230"/>
        <end position="240"/>
    </location>
</feature>
<dbReference type="Gene3D" id="1.25.40.20">
    <property type="entry name" value="Ankyrin repeat-containing domain"/>
    <property type="match status" value="2"/>
</dbReference>
<feature type="compositionally biased region" description="Polar residues" evidence="2">
    <location>
        <begin position="259"/>
        <end position="271"/>
    </location>
</feature>
<dbReference type="PANTHER" id="PTHR24170:SF1">
    <property type="entry name" value="DOMAIN PROTEIN, PUTATIVE (AFU_ORTHOLOGUE AFUA_1G09870)-RELATED"/>
    <property type="match status" value="1"/>
</dbReference>
<dbReference type="Pfam" id="PF13857">
    <property type="entry name" value="Ank_5"/>
    <property type="match status" value="1"/>
</dbReference>
<dbReference type="InterPro" id="IPR036770">
    <property type="entry name" value="Ankyrin_rpt-contain_sf"/>
</dbReference>
<dbReference type="Pfam" id="PF02204">
    <property type="entry name" value="VPS9"/>
    <property type="match status" value="1"/>
</dbReference>
<dbReference type="InterPro" id="IPR051248">
    <property type="entry name" value="UPF0507/Ank_repeat_27"/>
</dbReference>
<organism evidence="4 5">
    <name type="scientific">Humicola insolens</name>
    <name type="common">Soft-rot fungus</name>
    <dbReference type="NCBI Taxonomy" id="85995"/>
    <lineage>
        <taxon>Eukaryota</taxon>
        <taxon>Fungi</taxon>
        <taxon>Dikarya</taxon>
        <taxon>Ascomycota</taxon>
        <taxon>Pezizomycotina</taxon>
        <taxon>Sordariomycetes</taxon>
        <taxon>Sordariomycetidae</taxon>
        <taxon>Sordariales</taxon>
        <taxon>Chaetomiaceae</taxon>
        <taxon>Mycothermus</taxon>
    </lineage>
</organism>
<dbReference type="PANTHER" id="PTHR24170">
    <property type="entry name" value="ANKYRIN REPEAT DOMAIN-CONTAINING PROTEIN 27"/>
    <property type="match status" value="1"/>
</dbReference>
<dbReference type="InterPro" id="IPR002110">
    <property type="entry name" value="Ankyrin_rpt"/>
</dbReference>
<dbReference type="EMBL" id="JAZGSY010000173">
    <property type="protein sequence ID" value="KAL1839144.1"/>
    <property type="molecule type" value="Genomic_DNA"/>
</dbReference>
<dbReference type="SUPFAM" id="SSF48403">
    <property type="entry name" value="Ankyrin repeat"/>
    <property type="match status" value="1"/>
</dbReference>
<feature type="region of interest" description="Disordered" evidence="2">
    <location>
        <begin position="603"/>
        <end position="630"/>
    </location>
</feature>
<feature type="region of interest" description="Disordered" evidence="2">
    <location>
        <begin position="230"/>
        <end position="277"/>
    </location>
</feature>
<dbReference type="CDD" id="cd06093">
    <property type="entry name" value="PX_domain"/>
    <property type="match status" value="1"/>
</dbReference>
<evidence type="ECO:0000313" key="4">
    <source>
        <dbReference type="EMBL" id="KAL1839144.1"/>
    </source>
</evidence>
<dbReference type="SUPFAM" id="SSF64268">
    <property type="entry name" value="PX domain"/>
    <property type="match status" value="1"/>
</dbReference>
<feature type="domain" description="VPS9" evidence="3">
    <location>
        <begin position="350"/>
        <end position="511"/>
    </location>
</feature>
<keyword evidence="5" id="KW-1185">Reference proteome</keyword>
<proteinExistence type="inferred from homology"/>
<accession>A0ABR3VBC8</accession>
<dbReference type="InterPro" id="IPR003123">
    <property type="entry name" value="VPS9"/>
</dbReference>
<feature type="compositionally biased region" description="Low complexity" evidence="2">
    <location>
        <begin position="1231"/>
        <end position="1266"/>
    </location>
</feature>
<feature type="compositionally biased region" description="Acidic residues" evidence="2">
    <location>
        <begin position="537"/>
        <end position="550"/>
    </location>
</feature>
<feature type="compositionally biased region" description="Basic and acidic residues" evidence="2">
    <location>
        <begin position="182"/>
        <end position="192"/>
    </location>
</feature>
<evidence type="ECO:0000256" key="1">
    <source>
        <dbReference type="ARBA" id="ARBA00007428"/>
    </source>
</evidence>
<evidence type="ECO:0000313" key="5">
    <source>
        <dbReference type="Proteomes" id="UP001583172"/>
    </source>
</evidence>
<feature type="compositionally biased region" description="Polar residues" evidence="2">
    <location>
        <begin position="559"/>
        <end position="575"/>
    </location>
</feature>
<comment type="similarity">
    <text evidence="1">Belongs to the UPF0507 family.</text>
</comment>
<feature type="compositionally biased region" description="Basic and acidic residues" evidence="2">
    <location>
        <begin position="1279"/>
        <end position="1297"/>
    </location>
</feature>
<evidence type="ECO:0000259" key="3">
    <source>
        <dbReference type="PROSITE" id="PS51205"/>
    </source>
</evidence>
<dbReference type="Gene3D" id="1.20.1050.80">
    <property type="entry name" value="VPS9 domain"/>
    <property type="match status" value="1"/>
</dbReference>
<protein>
    <recommendedName>
        <fullName evidence="3">VPS9 domain-containing protein</fullName>
    </recommendedName>
</protein>
<reference evidence="4 5" key="1">
    <citation type="journal article" date="2024" name="Commun. Biol.">
        <title>Comparative genomic analysis of thermophilic fungi reveals convergent evolutionary adaptations and gene losses.</title>
        <authorList>
            <person name="Steindorff A.S."/>
            <person name="Aguilar-Pontes M.V."/>
            <person name="Robinson A.J."/>
            <person name="Andreopoulos B."/>
            <person name="LaButti K."/>
            <person name="Kuo A."/>
            <person name="Mondo S."/>
            <person name="Riley R."/>
            <person name="Otillar R."/>
            <person name="Haridas S."/>
            <person name="Lipzen A."/>
            <person name="Grimwood J."/>
            <person name="Schmutz J."/>
            <person name="Clum A."/>
            <person name="Reid I.D."/>
            <person name="Moisan M.C."/>
            <person name="Butler G."/>
            <person name="Nguyen T.T.M."/>
            <person name="Dewar K."/>
            <person name="Conant G."/>
            <person name="Drula E."/>
            <person name="Henrissat B."/>
            <person name="Hansel C."/>
            <person name="Singer S."/>
            <person name="Hutchinson M.I."/>
            <person name="de Vries R.P."/>
            <person name="Natvig D.O."/>
            <person name="Powell A.J."/>
            <person name="Tsang A."/>
            <person name="Grigoriev I.V."/>
        </authorList>
    </citation>
    <scope>NUCLEOTIDE SEQUENCE [LARGE SCALE GENOMIC DNA]</scope>
    <source>
        <strain evidence="4 5">CBS 620.91</strain>
    </source>
</reference>
<feature type="region of interest" description="Disordered" evidence="2">
    <location>
        <begin position="165"/>
        <end position="192"/>
    </location>
</feature>
<feature type="region of interest" description="Disordered" evidence="2">
    <location>
        <begin position="1229"/>
        <end position="1297"/>
    </location>
</feature>
<sequence>MQPLNPFLSALSKSSILSQCLPPQQHILLVPTADVLFNARDPDSGAPLLASIASDEFLASHVVRIPIPKGQGSGAKDASGVAAQNLREMRGKPKIYGTINGRSIVIKENSIYTNKGFKHLAQANLLHDVIWYPDTLDPRPFLVYYISRPLVGSWEEVKVIPAVLPPPREGDARPPKTPMTNGREKPGPSSKKKDIKTFHELLNHFPAIAKQMQAGLEKLFREFTRVFERPLPPPPSAPDIPDPEPDGPIATAMKHARSNSDAAQASSSPTVANGILAPEPWEDDETVIRTAMETAVTAAIDLFQSVDKQQLALLGATTDLTGSLVERMIERYIAENVHHLVFPRLAALRRQEDLELEAKIRQMEFIDITQLGVIIDGGSRAKRDAVSRLRRAVEEFRKLPNASCPQDMMGILLATTKAATQLTDAPEPGRGPPGSAAATEKPVMTINADTLVSLLLYVVIKAQIKHLQARVSYIRNFVFIDDVDSGEMGYALSTFEAVLAYLDRDSAGLRRASRRNRDLWDAAAKGDVAGLKKIMEPDEDAIEDDDDDGPLESSRSRRQSIGNWSFTNGSSRRSSVSLGTLDAFSRGSGLSHVFPFQHDRNAEADLAPAPPPKRVKKVAMDTRSMSSGSEISYRSMPMSIGAASVIEGDTSIERLAQTQDALGESVPMMAVQNSRPEALRYLLSLKEYYTPEVILEDQNNEGTTLLSAAVQLGVPEVINMVLDFLLDAADDDRIRRYLAIQDARGRSAAHYLFHAPFLIERIGKLLPWRQKDRNGQTPLFALCRSYDHPDYASMVQQALEAAARSQGDGQPLHLDDHVDVKGNTLLHIVNDAHLAAWILQNCDVDVNATNEKRFTALMLASKYGRFDMVRTLYGDPRVDIAARELRGLTAVELAKDDEVRNRIDDLTLFTQIPAIRSSSQGSNGMMDARTTGVVRAYLVEDATVRFVVKSGAPVDEQSFAVTTCRRSLGDFEYLASLLQMENPASWIPSLADLRSPIQIPSRPSRAVLRDLQIRMDWFLRVLLQHPTFATHEMLWEFFLVPDLQLDMMAERSRLKAAALMEKVHDEYEPVQDLREVEQFVDHAREMVRSVHFSTRSVARRASVLGNVAADLHESTSLFSNSLYALPFLPRSHVAAFATYARALAPSHSSPSAAFFSAFLTMYNNVESVLNALARPPQTIARIHAARREAERAASSSGGLFSTGGGGGGGGTLGLGFGRAARWPLAKAFMDSSSGSTTPSSTSNTVTTTITNSSSSSSSSSAGAESTSSDKKPNNTKNNSNKEKARKEEPAWRRHSNEADRLARELRYAQQTVAGELAGWREMHERMGRRAIRELARGMVVAERARLEGLRRALRAVRGEGVASAAAAGLIGGKKGPWGQTGKKPAGLTIGVKDARKLSKAVNASESLSQKKYGREIPAAGFPATRVGRNAGSRSRLCSDSQGPARCGAWPDCPGLHCMSVRVGRHIAGLG</sequence>
<feature type="region of interest" description="Disordered" evidence="2">
    <location>
        <begin position="534"/>
        <end position="575"/>
    </location>
</feature>
<dbReference type="PROSITE" id="PS51205">
    <property type="entry name" value="VPS9"/>
    <property type="match status" value="1"/>
</dbReference>
<dbReference type="SMART" id="SM00248">
    <property type="entry name" value="ANK"/>
    <property type="match status" value="4"/>
</dbReference>